<dbReference type="InterPro" id="IPR010982">
    <property type="entry name" value="Lambda_DNA-bd_dom_sf"/>
</dbReference>
<dbReference type="InterPro" id="IPR001387">
    <property type="entry name" value="Cro/C1-type_HTH"/>
</dbReference>
<dbReference type="CDD" id="cd00093">
    <property type="entry name" value="HTH_XRE"/>
    <property type="match status" value="1"/>
</dbReference>
<proteinExistence type="predicted"/>
<dbReference type="PROSITE" id="PS50943">
    <property type="entry name" value="HTH_CROC1"/>
    <property type="match status" value="1"/>
</dbReference>
<evidence type="ECO:0000256" key="1">
    <source>
        <dbReference type="ARBA" id="ARBA00023125"/>
    </source>
</evidence>
<name>A0A9D2DB45_9FIRM</name>
<dbReference type="Gene3D" id="1.10.260.40">
    <property type="entry name" value="lambda repressor-like DNA-binding domains"/>
    <property type="match status" value="1"/>
</dbReference>
<dbReference type="EMBL" id="DXCD01000178">
    <property type="protein sequence ID" value="HIZ13632.1"/>
    <property type="molecule type" value="Genomic_DNA"/>
</dbReference>
<dbReference type="PANTHER" id="PTHR46558">
    <property type="entry name" value="TRACRIPTIONAL REGULATORY PROTEIN-RELATED-RELATED"/>
    <property type="match status" value="1"/>
</dbReference>
<dbReference type="Pfam" id="PF01381">
    <property type="entry name" value="HTH_3"/>
    <property type="match status" value="1"/>
</dbReference>
<evidence type="ECO:0000313" key="5">
    <source>
        <dbReference type="Proteomes" id="UP000824017"/>
    </source>
</evidence>
<reference evidence="4" key="2">
    <citation type="submission" date="2021-04" db="EMBL/GenBank/DDBJ databases">
        <authorList>
            <person name="Gilroy R."/>
        </authorList>
    </citation>
    <scope>NUCLEOTIDE SEQUENCE</scope>
    <source>
        <strain evidence="4">ChiGjej1B1-13045</strain>
    </source>
</reference>
<evidence type="ECO:0000256" key="2">
    <source>
        <dbReference type="SAM" id="Phobius"/>
    </source>
</evidence>
<dbReference type="SMART" id="SM00530">
    <property type="entry name" value="HTH_XRE"/>
    <property type="match status" value="1"/>
</dbReference>
<evidence type="ECO:0000259" key="3">
    <source>
        <dbReference type="PROSITE" id="PS50943"/>
    </source>
</evidence>
<evidence type="ECO:0000313" key="4">
    <source>
        <dbReference type="EMBL" id="HIZ13632.1"/>
    </source>
</evidence>
<organism evidence="4 5">
    <name type="scientific">Candidatus Mediterraneibacter stercorigallinarum</name>
    <dbReference type="NCBI Taxonomy" id="2838686"/>
    <lineage>
        <taxon>Bacteria</taxon>
        <taxon>Bacillati</taxon>
        <taxon>Bacillota</taxon>
        <taxon>Clostridia</taxon>
        <taxon>Lachnospirales</taxon>
        <taxon>Lachnospiraceae</taxon>
        <taxon>Mediterraneibacter</taxon>
    </lineage>
</organism>
<dbReference type="SUPFAM" id="SSF47413">
    <property type="entry name" value="lambda repressor-like DNA-binding domains"/>
    <property type="match status" value="1"/>
</dbReference>
<keyword evidence="1" id="KW-0238">DNA-binding</keyword>
<feature type="transmembrane region" description="Helical" evidence="2">
    <location>
        <begin position="165"/>
        <end position="183"/>
    </location>
</feature>
<feature type="domain" description="HTH cro/C1-type" evidence="3">
    <location>
        <begin position="9"/>
        <end position="63"/>
    </location>
</feature>
<sequence>MENRTGQFIAKRRKAIGMTQKELAECLGVTNKAVSKWETGGGMPDISVLQELSRILEVSVDELLAGEYAEEGRAENRITERRKLETAGGSEREKTGFSVKRLIIACILFLPLFLVICMQAAYLYVRGNVQFEYIIDWLPYLFFGAAILLAAFGICVLLRNKKLRILCGTVTGILLIALLAVGVHTGTEPNARKSVISISPDGHMMVLKYEKSTGRVTTYQNQILWFARMSDTFPYTAEEDMKLQWLADDACAVTYQSPDDGQTHQYVMTYGDRGNGIYTYYVYNVIQGSWSTEGKNTAGWELNTGPDGITVVSPSGGEQTYEADDCVQFGTLAIALCENGLPQWTLVLTDDCVVGDETDVIESGTVALCRVTMEKSAPIYFTRTSMPEGADMDLQETPTEEEKGEELRDTMRETLKNDPTLSQFESDAYGGIKVVTDEEDIFWIVRRGMEERQKLFAVNGVDVDCQILHMELTAGDSYDCVVKVNVLETYPDDTGTEEASKAELEETYRVMKGEGAYLLVPVGYGTDPAVGLDAPAMSMERDTADDENYHFFVPGIE</sequence>
<gene>
    <name evidence="4" type="ORF">H9817_06885</name>
</gene>
<reference evidence="4" key="1">
    <citation type="journal article" date="2021" name="PeerJ">
        <title>Extensive microbial diversity within the chicken gut microbiome revealed by metagenomics and culture.</title>
        <authorList>
            <person name="Gilroy R."/>
            <person name="Ravi A."/>
            <person name="Getino M."/>
            <person name="Pursley I."/>
            <person name="Horton D.L."/>
            <person name="Alikhan N.F."/>
            <person name="Baker D."/>
            <person name="Gharbi K."/>
            <person name="Hall N."/>
            <person name="Watson M."/>
            <person name="Adriaenssens E.M."/>
            <person name="Foster-Nyarko E."/>
            <person name="Jarju S."/>
            <person name="Secka A."/>
            <person name="Antonio M."/>
            <person name="Oren A."/>
            <person name="Chaudhuri R.R."/>
            <person name="La Ragione R."/>
            <person name="Hildebrand F."/>
            <person name="Pallen M.J."/>
        </authorList>
    </citation>
    <scope>NUCLEOTIDE SEQUENCE</scope>
    <source>
        <strain evidence="4">ChiGjej1B1-13045</strain>
    </source>
</reference>
<keyword evidence="2" id="KW-0812">Transmembrane</keyword>
<keyword evidence="2" id="KW-1133">Transmembrane helix</keyword>
<comment type="caution">
    <text evidence="4">The sequence shown here is derived from an EMBL/GenBank/DDBJ whole genome shotgun (WGS) entry which is preliminary data.</text>
</comment>
<accession>A0A9D2DB45</accession>
<protein>
    <submittedName>
        <fullName evidence="4">Helix-turn-helix domain-containing protein</fullName>
    </submittedName>
</protein>
<dbReference type="PANTHER" id="PTHR46558:SF11">
    <property type="entry name" value="HTH-TYPE TRANSCRIPTIONAL REGULATOR XRE"/>
    <property type="match status" value="1"/>
</dbReference>
<feature type="transmembrane region" description="Helical" evidence="2">
    <location>
        <begin position="137"/>
        <end position="158"/>
    </location>
</feature>
<dbReference type="GO" id="GO:0003677">
    <property type="term" value="F:DNA binding"/>
    <property type="evidence" value="ECO:0007669"/>
    <property type="project" value="UniProtKB-KW"/>
</dbReference>
<dbReference type="Proteomes" id="UP000824017">
    <property type="component" value="Unassembled WGS sequence"/>
</dbReference>
<keyword evidence="2" id="KW-0472">Membrane</keyword>
<dbReference type="AlphaFoldDB" id="A0A9D2DB45"/>
<feature type="transmembrane region" description="Helical" evidence="2">
    <location>
        <begin position="102"/>
        <end position="125"/>
    </location>
</feature>